<evidence type="ECO:0000313" key="2">
    <source>
        <dbReference type="EMBL" id="RJP56002.1"/>
    </source>
</evidence>
<protein>
    <submittedName>
        <fullName evidence="2">Uncharacterized protein</fullName>
    </submittedName>
</protein>
<evidence type="ECO:0000256" key="1">
    <source>
        <dbReference type="SAM" id="Phobius"/>
    </source>
</evidence>
<name>A0A3A4R1A5_9BACT</name>
<keyword evidence="1" id="KW-0812">Transmembrane</keyword>
<sequence>MRNKFIFIRVILYCVVVLFAIGGFYLEKGIETAVELIAAKHGLLQKADFSVWPLYLRLSGVVLSVPGASLSAGNVEISASPDSFFRDPFAVRGVTLTSFSFSADHSLKAFAAPAYPAINESKETLPFEYVLLQDGKLDYTHHIPLLPELHLSNIKGFITNSVVHDDQVVARIKAGAPAGAALDLKMVRYLNNPVMSILFRLENVPLKDNDSTYSIALDVERDGPMANVVIAATGTEETPLFYCAADVRHKSESAVKIEWNGELRDTLNGRGTSQIRLIGTGANAGVYLSGEQSFEQPVGVFPLFRFLPFISVEHDISVFPFNRRIDISKVILRDDMTELSIRGSIDFSRQENRVDMAFSGRFVKESFQREKHNFILAALIAELSGGTDYTLNQVIDIQANTLDLDSRLISSRLNVSITGNARYDGNVQGAATMHTDSFDSSIVPEFAMFLHVPKEGLFFENVAANGKMIDNKFRFETVTSTVYGAPLDIRFLDGNITEIEIRNAPARRFIGLLYPPHSNITGTLTAQGRFMPGDILKGAVSIKDGVVLNVNILERIMSSMSNKIFVKKVFIGLGRETDRFLSTPFSEFRYDFVYSRGTLDISDAQFEAVGFMVSVPELTVNGDNLNGRGELYLLSMNQMELIMPNWMKKLAGSLPFDPLKGFIKLPFTIKGTVSSPRLYF</sequence>
<evidence type="ECO:0000313" key="3">
    <source>
        <dbReference type="Proteomes" id="UP000266426"/>
    </source>
</evidence>
<dbReference type="EMBL" id="QZJZ01000104">
    <property type="protein sequence ID" value="RJP56002.1"/>
    <property type="molecule type" value="Genomic_DNA"/>
</dbReference>
<dbReference type="Proteomes" id="UP000266426">
    <property type="component" value="Unassembled WGS sequence"/>
</dbReference>
<keyword evidence="1" id="KW-1133">Transmembrane helix</keyword>
<organism evidence="2 3">
    <name type="scientific">Candidatus Auribacter fodinae</name>
    <dbReference type="NCBI Taxonomy" id="2093366"/>
    <lineage>
        <taxon>Bacteria</taxon>
        <taxon>Pseudomonadati</taxon>
        <taxon>Candidatus Auribacterota</taxon>
        <taxon>Candidatus Auribacteria</taxon>
        <taxon>Candidatus Auribacterales</taxon>
        <taxon>Candidatus Auribacteraceae</taxon>
        <taxon>Candidatus Auribacter</taxon>
    </lineage>
</organism>
<gene>
    <name evidence="2" type="ORF">C4541_13205</name>
</gene>
<reference evidence="2 3" key="1">
    <citation type="journal article" date="2017" name="ISME J.">
        <title>Energy and carbon metabolisms in a deep terrestrial subsurface fluid microbial community.</title>
        <authorList>
            <person name="Momper L."/>
            <person name="Jungbluth S.P."/>
            <person name="Lee M.D."/>
            <person name="Amend J.P."/>
        </authorList>
    </citation>
    <scope>NUCLEOTIDE SEQUENCE [LARGE SCALE GENOMIC DNA]</scope>
    <source>
        <strain evidence="2">SURF_26</strain>
    </source>
</reference>
<feature type="transmembrane region" description="Helical" evidence="1">
    <location>
        <begin position="7"/>
        <end position="26"/>
    </location>
</feature>
<keyword evidence="1" id="KW-0472">Membrane</keyword>
<dbReference type="AlphaFoldDB" id="A0A3A4R1A5"/>
<proteinExistence type="predicted"/>
<accession>A0A3A4R1A5</accession>
<comment type="caution">
    <text evidence="2">The sequence shown here is derived from an EMBL/GenBank/DDBJ whole genome shotgun (WGS) entry which is preliminary data.</text>
</comment>